<proteinExistence type="predicted"/>
<name>A0A9Q9AY74_9PEZI</name>
<keyword evidence="1" id="KW-0732">Signal</keyword>
<evidence type="ECO:0000313" key="3">
    <source>
        <dbReference type="Proteomes" id="UP001056384"/>
    </source>
</evidence>
<dbReference type="EMBL" id="CP099427">
    <property type="protein sequence ID" value="USW58162.1"/>
    <property type="molecule type" value="Genomic_DNA"/>
</dbReference>
<dbReference type="AlphaFoldDB" id="A0A9Q9AY74"/>
<feature type="signal peptide" evidence="1">
    <location>
        <begin position="1"/>
        <end position="18"/>
    </location>
</feature>
<dbReference type="Proteomes" id="UP001056384">
    <property type="component" value="Chromosome 10"/>
</dbReference>
<gene>
    <name evidence="2" type="ORF">Slin15195_G114810</name>
</gene>
<organism evidence="2 3">
    <name type="scientific">Septoria linicola</name>
    <dbReference type="NCBI Taxonomy" id="215465"/>
    <lineage>
        <taxon>Eukaryota</taxon>
        <taxon>Fungi</taxon>
        <taxon>Dikarya</taxon>
        <taxon>Ascomycota</taxon>
        <taxon>Pezizomycotina</taxon>
        <taxon>Dothideomycetes</taxon>
        <taxon>Dothideomycetidae</taxon>
        <taxon>Mycosphaerellales</taxon>
        <taxon>Mycosphaerellaceae</taxon>
        <taxon>Septoria</taxon>
    </lineage>
</organism>
<keyword evidence="3" id="KW-1185">Reference proteome</keyword>
<feature type="chain" id="PRO_5040404772" evidence="1">
    <location>
        <begin position="19"/>
        <end position="363"/>
    </location>
</feature>
<reference evidence="2" key="1">
    <citation type="submission" date="2022-06" db="EMBL/GenBank/DDBJ databases">
        <title>Complete genome sequences of two strains of the flax pathogen Septoria linicola.</title>
        <authorList>
            <person name="Lapalu N."/>
            <person name="Simon A."/>
            <person name="Demenou B."/>
            <person name="Paumier D."/>
            <person name="Guillot M.-P."/>
            <person name="Gout L."/>
            <person name="Valade R."/>
        </authorList>
    </citation>
    <scope>NUCLEOTIDE SEQUENCE</scope>
    <source>
        <strain evidence="2">SE15195</strain>
    </source>
</reference>
<accession>A0A9Q9AY74</accession>
<protein>
    <submittedName>
        <fullName evidence="2">Uncharacterized protein</fullName>
    </submittedName>
</protein>
<evidence type="ECO:0000256" key="1">
    <source>
        <dbReference type="SAM" id="SignalP"/>
    </source>
</evidence>
<evidence type="ECO:0000313" key="2">
    <source>
        <dbReference type="EMBL" id="USW58162.1"/>
    </source>
</evidence>
<sequence>MFALIGSVLILLAAIVHAQGNYTIPVVPVERCIDSRGYEACAAPIVDTFSKCQNDAGGDTDAVSGCAVAASQLFLNCAYENCWNIVGHGSQLPADHGLIKSFQAYSYEVQELAVAAVWSSPITPSLPYFPAPADAPGRCSCNLEEVVVAFGGSTGGGLSNCFNSLASSSSADAISNGLDGCTCCAQAGAYSGLFSICPDVDPKFLLQNLPGAEFALAGGYTPLFPDCGPTLQGTSCENDLGYPALPGGVSYLSMVPASSATGSYSNLPGTLQSPVSQVLTYSAPGIGQVLTATAAMMVSGGDQDTATIPTPSTNAINAGVGSSTSTATDSVRLTSNAGVIHNSAQYFVLGPVVVLSCILTWTV</sequence>